<comment type="caution">
    <text evidence="2">The sequence shown here is derived from an EMBL/GenBank/DDBJ whole genome shotgun (WGS) entry which is preliminary data.</text>
</comment>
<proteinExistence type="predicted"/>
<organism evidence="2 3">
    <name type="scientific">candidate division TA06 bacterium 34_109</name>
    <dbReference type="NCBI Taxonomy" id="1635277"/>
    <lineage>
        <taxon>Bacteria</taxon>
        <taxon>Bacteria division TA06</taxon>
    </lineage>
</organism>
<feature type="coiled-coil region" evidence="1">
    <location>
        <begin position="47"/>
        <end position="74"/>
    </location>
</feature>
<evidence type="ECO:0000313" key="3">
    <source>
        <dbReference type="Proteomes" id="UP000053467"/>
    </source>
</evidence>
<protein>
    <submittedName>
        <fullName evidence="2">Uncharacterized protein</fullName>
    </submittedName>
</protein>
<evidence type="ECO:0000256" key="1">
    <source>
        <dbReference type="SAM" id="Coils"/>
    </source>
</evidence>
<dbReference type="EMBL" id="LGGX01000018">
    <property type="protein sequence ID" value="KUK86469.1"/>
    <property type="molecule type" value="Genomic_DNA"/>
</dbReference>
<keyword evidence="1" id="KW-0175">Coiled coil</keyword>
<dbReference type="Proteomes" id="UP000053467">
    <property type="component" value="Unassembled WGS sequence"/>
</dbReference>
<name>A0A117M651_UNCT6</name>
<reference evidence="3" key="1">
    <citation type="journal article" date="2015" name="MBio">
        <title>Genome-Resolved Metagenomic Analysis Reveals Roles for Candidate Phyla and Other Microbial Community Members in Biogeochemical Transformations in Oil Reservoirs.</title>
        <authorList>
            <person name="Hu P."/>
            <person name="Tom L."/>
            <person name="Singh A."/>
            <person name="Thomas B.C."/>
            <person name="Baker B.J."/>
            <person name="Piceno Y.M."/>
            <person name="Andersen G.L."/>
            <person name="Banfield J.F."/>
        </authorList>
    </citation>
    <scope>NUCLEOTIDE SEQUENCE [LARGE SCALE GENOMIC DNA]</scope>
</reference>
<evidence type="ECO:0000313" key="2">
    <source>
        <dbReference type="EMBL" id="KUK86469.1"/>
    </source>
</evidence>
<accession>A0A117M651</accession>
<dbReference type="AlphaFoldDB" id="A0A117M651"/>
<sequence length="298" mass="35189">MEKSKIIIIEKTKGLLADSKNRITLDDFVTEQLKKFINKTSLEKFPVQDTNTQKDEFLDRLQRYEEILKDFQKIVILLARWGNNEQLLLLKKIFTRLAEIENGSYGSSLWANLRWYPIQVLMYSSGIAALSVENYYALKITLTTSANIPTSSIKNEYFPIIVSANENLVSINEEFKWIPGQEQKYVPRSEHLFEILEPLFQEILFVGRDYERFFDDFEVYNALVYTDFTKSEYYPIGRFGYKYRQERKNGPINRLAEEAKKRKDKWPPLQLGMFDGSLERFIKLSEGLKNRINELPWI</sequence>
<gene>
    <name evidence="2" type="ORF">XE03_1485</name>
</gene>